<dbReference type="PROSITE" id="PS51257">
    <property type="entry name" value="PROKAR_LIPOPROTEIN"/>
    <property type="match status" value="1"/>
</dbReference>
<sequence length="131" mass="15361">MKKTLLLLFIIFASCAKKELPSNVSIALSDLDILKKINRDYDSLINTLDESKINRLSIDSLNSIIVAIKVKREMLQEKEYKVEEFLKYNPEYSDYDEIKKRVTMPLININKNYDLILKRYATLKIKNTINN</sequence>
<gene>
    <name evidence="1" type="ORF">LNP81_06215</name>
</gene>
<dbReference type="Proteomes" id="UP001430679">
    <property type="component" value="Unassembled WGS sequence"/>
</dbReference>
<evidence type="ECO:0000313" key="2">
    <source>
        <dbReference type="Proteomes" id="UP001430679"/>
    </source>
</evidence>
<protein>
    <submittedName>
        <fullName evidence="1">Uncharacterized protein</fullName>
    </submittedName>
</protein>
<evidence type="ECO:0000313" key="1">
    <source>
        <dbReference type="EMBL" id="MCC9062586.1"/>
    </source>
</evidence>
<accession>A0ABS8MAP3</accession>
<name>A0ABS8MAP3_9FLAO</name>
<dbReference type="EMBL" id="JAJJMM010000001">
    <property type="protein sequence ID" value="MCC9062586.1"/>
    <property type="molecule type" value="Genomic_DNA"/>
</dbReference>
<proteinExistence type="predicted"/>
<organism evidence="1 2">
    <name type="scientific">Flavobacterium piscisymbiosum</name>
    <dbReference type="NCBI Taxonomy" id="2893753"/>
    <lineage>
        <taxon>Bacteria</taxon>
        <taxon>Pseudomonadati</taxon>
        <taxon>Bacteroidota</taxon>
        <taxon>Flavobacteriia</taxon>
        <taxon>Flavobacteriales</taxon>
        <taxon>Flavobacteriaceae</taxon>
        <taxon>Flavobacterium</taxon>
    </lineage>
</organism>
<reference evidence="1" key="1">
    <citation type="submission" date="2021-11" db="EMBL/GenBank/DDBJ databases">
        <title>Description of novel Flavobacterium species.</title>
        <authorList>
            <person name="Saticioglu I.B."/>
            <person name="Ay H."/>
            <person name="Altun S."/>
            <person name="Duman M."/>
        </authorList>
    </citation>
    <scope>NUCLEOTIDE SEQUENCE</scope>
    <source>
        <strain evidence="1">F-30</strain>
    </source>
</reference>
<keyword evidence="2" id="KW-1185">Reference proteome</keyword>
<comment type="caution">
    <text evidence="1">The sequence shown here is derived from an EMBL/GenBank/DDBJ whole genome shotgun (WGS) entry which is preliminary data.</text>
</comment>
<dbReference type="RefSeq" id="WP_230034277.1">
    <property type="nucleotide sequence ID" value="NZ_JAJJMM010000001.1"/>
</dbReference>